<name>A0A1C7M9G0_GRIFR</name>
<sequence length="99" mass="10971">MSRQTFTKWFESSATSSNRQTTAAKPGTFGTTIGGMNVIKTITHPAYTNHALSSCCAKLRRSNGNLDKATVMLYALSEIHDRRCMLRLDITQLACAREN</sequence>
<evidence type="ECO:0000313" key="3">
    <source>
        <dbReference type="Proteomes" id="UP000092993"/>
    </source>
</evidence>
<organism evidence="2 3">
    <name type="scientific">Grifola frondosa</name>
    <name type="common">Maitake</name>
    <name type="synonym">Polyporus frondosus</name>
    <dbReference type="NCBI Taxonomy" id="5627"/>
    <lineage>
        <taxon>Eukaryota</taxon>
        <taxon>Fungi</taxon>
        <taxon>Dikarya</taxon>
        <taxon>Basidiomycota</taxon>
        <taxon>Agaricomycotina</taxon>
        <taxon>Agaricomycetes</taxon>
        <taxon>Polyporales</taxon>
        <taxon>Grifolaceae</taxon>
        <taxon>Grifola</taxon>
    </lineage>
</organism>
<accession>A0A1C7M9G0</accession>
<reference evidence="2 3" key="1">
    <citation type="submission" date="2016-03" db="EMBL/GenBank/DDBJ databases">
        <title>Whole genome sequencing of Grifola frondosa 9006-11.</title>
        <authorList>
            <person name="Min B."/>
            <person name="Park H."/>
            <person name="Kim J.-G."/>
            <person name="Cho H."/>
            <person name="Oh Y.-L."/>
            <person name="Kong W.-S."/>
            <person name="Choi I.-G."/>
        </authorList>
    </citation>
    <scope>NUCLEOTIDE SEQUENCE [LARGE SCALE GENOMIC DNA]</scope>
    <source>
        <strain evidence="2 3">9006-11</strain>
    </source>
</reference>
<dbReference type="Proteomes" id="UP000092993">
    <property type="component" value="Unassembled WGS sequence"/>
</dbReference>
<keyword evidence="3" id="KW-1185">Reference proteome</keyword>
<feature type="region of interest" description="Disordered" evidence="1">
    <location>
        <begin position="1"/>
        <end position="27"/>
    </location>
</feature>
<feature type="compositionally biased region" description="Polar residues" evidence="1">
    <location>
        <begin position="1"/>
        <end position="23"/>
    </location>
</feature>
<dbReference type="AlphaFoldDB" id="A0A1C7M9G0"/>
<dbReference type="EMBL" id="LUGG01000007">
    <property type="protein sequence ID" value="OBZ73227.1"/>
    <property type="molecule type" value="Genomic_DNA"/>
</dbReference>
<protein>
    <submittedName>
        <fullName evidence="2">Uncharacterized protein</fullName>
    </submittedName>
</protein>
<gene>
    <name evidence="2" type="ORF">A0H81_07073</name>
</gene>
<comment type="caution">
    <text evidence="2">The sequence shown here is derived from an EMBL/GenBank/DDBJ whole genome shotgun (WGS) entry which is preliminary data.</text>
</comment>
<evidence type="ECO:0000313" key="2">
    <source>
        <dbReference type="EMBL" id="OBZ73227.1"/>
    </source>
</evidence>
<evidence type="ECO:0000256" key="1">
    <source>
        <dbReference type="SAM" id="MobiDB-lite"/>
    </source>
</evidence>
<proteinExistence type="predicted"/>